<dbReference type="AlphaFoldDB" id="A0AB38A3Y8"/>
<proteinExistence type="predicted"/>
<sequence length="129" mass="15289">MSEKCKWGMYSRFDDGVWGTSCGAEWEFTYGGTVEEHGMKYCPFCGRAIEEVPNQHNLSAFERQIIQHLPEEVEWISRNQDGVLNIHSNEPEYKFYGVWMSDGEYDLPLKDLFKHVKWEVPWNFREEAE</sequence>
<dbReference type="RefSeq" id="WP_086987769.1">
    <property type="nucleotide sequence ID" value="NZ_FJNA01000005.1"/>
</dbReference>
<accession>A0AB38A3Y8</accession>
<protein>
    <submittedName>
        <fullName evidence="1">Uncharacterized protein</fullName>
    </submittedName>
</protein>
<organism evidence="1 2">
    <name type="scientific">Trichococcus collinsii</name>
    <dbReference type="NCBI Taxonomy" id="157076"/>
    <lineage>
        <taxon>Bacteria</taxon>
        <taxon>Bacillati</taxon>
        <taxon>Bacillota</taxon>
        <taxon>Bacilli</taxon>
        <taxon>Lactobacillales</taxon>
        <taxon>Carnobacteriaceae</taxon>
        <taxon>Trichococcus</taxon>
    </lineage>
</organism>
<name>A0AB38A3Y8_9LACT</name>
<dbReference type="EMBL" id="FNQH01000013">
    <property type="protein sequence ID" value="SEA95883.1"/>
    <property type="molecule type" value="Genomic_DNA"/>
</dbReference>
<evidence type="ECO:0000313" key="2">
    <source>
        <dbReference type="Proteomes" id="UP000199042"/>
    </source>
</evidence>
<evidence type="ECO:0000313" key="1">
    <source>
        <dbReference type="EMBL" id="SEA95883.1"/>
    </source>
</evidence>
<gene>
    <name evidence="1" type="ORF">SAMN04488525_11324</name>
</gene>
<dbReference type="Proteomes" id="UP000199042">
    <property type="component" value="Unassembled WGS sequence"/>
</dbReference>
<comment type="caution">
    <text evidence="1">The sequence shown here is derived from an EMBL/GenBank/DDBJ whole genome shotgun (WGS) entry which is preliminary data.</text>
</comment>
<keyword evidence="2" id="KW-1185">Reference proteome</keyword>
<reference evidence="1 2" key="1">
    <citation type="submission" date="2016-10" db="EMBL/GenBank/DDBJ databases">
        <authorList>
            <person name="Varghese N."/>
            <person name="Submissions S."/>
        </authorList>
    </citation>
    <scope>NUCLEOTIDE SEQUENCE [LARGE SCALE GENOMIC DNA]</scope>
    <source>
        <strain evidence="1 2">DSM 14526</strain>
    </source>
</reference>